<evidence type="ECO:0000313" key="2">
    <source>
        <dbReference type="Proteomes" id="UP001162131"/>
    </source>
</evidence>
<protein>
    <submittedName>
        <fullName evidence="1">Uncharacterized protein</fullName>
    </submittedName>
</protein>
<sequence length="75" mass="8248">MGCGVVVKSEKPKKSIEDEVTPVISPDPARRGHLKFSSYVKNFNCTTYNAGGEVYSIKVEYVGTPMESPNLSRSH</sequence>
<dbReference type="Proteomes" id="UP001162131">
    <property type="component" value="Unassembled WGS sequence"/>
</dbReference>
<accession>A0AAU9JGP4</accession>
<name>A0AAU9JGP4_9CILI</name>
<gene>
    <name evidence="1" type="ORF">BSTOLATCC_MIC36580</name>
</gene>
<keyword evidence="2" id="KW-1185">Reference proteome</keyword>
<dbReference type="EMBL" id="CAJZBQ010000036">
    <property type="protein sequence ID" value="CAG9324801.1"/>
    <property type="molecule type" value="Genomic_DNA"/>
</dbReference>
<evidence type="ECO:0000313" key="1">
    <source>
        <dbReference type="EMBL" id="CAG9324801.1"/>
    </source>
</evidence>
<comment type="caution">
    <text evidence="1">The sequence shown here is derived from an EMBL/GenBank/DDBJ whole genome shotgun (WGS) entry which is preliminary data.</text>
</comment>
<dbReference type="AlphaFoldDB" id="A0AAU9JGP4"/>
<proteinExistence type="predicted"/>
<reference evidence="1" key="1">
    <citation type="submission" date="2021-09" db="EMBL/GenBank/DDBJ databases">
        <authorList>
            <consortium name="AG Swart"/>
            <person name="Singh M."/>
            <person name="Singh A."/>
            <person name="Seah K."/>
            <person name="Emmerich C."/>
        </authorList>
    </citation>
    <scope>NUCLEOTIDE SEQUENCE</scope>
    <source>
        <strain evidence="1">ATCC30299</strain>
    </source>
</reference>
<organism evidence="1 2">
    <name type="scientific">Blepharisma stoltei</name>
    <dbReference type="NCBI Taxonomy" id="1481888"/>
    <lineage>
        <taxon>Eukaryota</taxon>
        <taxon>Sar</taxon>
        <taxon>Alveolata</taxon>
        <taxon>Ciliophora</taxon>
        <taxon>Postciliodesmatophora</taxon>
        <taxon>Heterotrichea</taxon>
        <taxon>Heterotrichida</taxon>
        <taxon>Blepharismidae</taxon>
        <taxon>Blepharisma</taxon>
    </lineage>
</organism>